<dbReference type="PROSITE" id="PS50255">
    <property type="entry name" value="CYTOCHROME_B5_2"/>
    <property type="match status" value="1"/>
</dbReference>
<dbReference type="EMBL" id="LUGG01000015">
    <property type="protein sequence ID" value="OBZ69656.1"/>
    <property type="molecule type" value="Genomic_DNA"/>
</dbReference>
<dbReference type="InterPro" id="IPR036400">
    <property type="entry name" value="Cyt_B5-like_heme/steroid_sf"/>
</dbReference>
<comment type="subunit">
    <text evidence="4">Homotetramer.</text>
</comment>
<comment type="subcellular location">
    <subcellularLocation>
        <location evidence="3">Mitochondrion intermembrane space</location>
    </subcellularLocation>
</comment>
<dbReference type="Proteomes" id="UP000092993">
    <property type="component" value="Unassembled WGS sequence"/>
</dbReference>
<keyword evidence="8" id="KW-0288">FMN</keyword>
<evidence type="ECO:0000256" key="13">
    <source>
        <dbReference type="ARBA" id="ARBA00023128"/>
    </source>
</evidence>
<dbReference type="SMART" id="SM01117">
    <property type="entry name" value="Cyt-b5"/>
    <property type="match status" value="1"/>
</dbReference>
<dbReference type="InterPro" id="IPR037396">
    <property type="entry name" value="FMN_HAD"/>
</dbReference>
<keyword evidence="12" id="KW-0408">Iron</keyword>
<keyword evidence="13" id="KW-0496">Mitochondrion</keyword>
<comment type="caution">
    <text evidence="24">The sequence shown here is derived from an EMBL/GenBank/DDBJ whole genome shotgun (WGS) entry which is preliminary data.</text>
</comment>
<evidence type="ECO:0000256" key="1">
    <source>
        <dbReference type="ARBA" id="ARBA00001917"/>
    </source>
</evidence>
<dbReference type="CDD" id="cd02922">
    <property type="entry name" value="FCB2_FMN"/>
    <property type="match status" value="1"/>
</dbReference>
<dbReference type="SUPFAM" id="SSF51395">
    <property type="entry name" value="FMN-linked oxidoreductases"/>
    <property type="match status" value="1"/>
</dbReference>
<evidence type="ECO:0000256" key="19">
    <source>
        <dbReference type="ARBA" id="ARBA00075949"/>
    </source>
</evidence>
<evidence type="ECO:0000256" key="18">
    <source>
        <dbReference type="ARBA" id="ARBA00068515"/>
    </source>
</evidence>
<dbReference type="FunFam" id="3.10.120.10:FF:000009">
    <property type="entry name" value="Cytochrome b2, mitochondrial, putative"/>
    <property type="match status" value="1"/>
</dbReference>
<proteinExistence type="inferred from homology"/>
<dbReference type="GO" id="GO:0004460">
    <property type="term" value="F:L-lactate dehydrogenase (cytochrome) activity"/>
    <property type="evidence" value="ECO:0007669"/>
    <property type="project" value="UniProtKB-EC"/>
</dbReference>
<evidence type="ECO:0000313" key="24">
    <source>
        <dbReference type="EMBL" id="OBZ69656.1"/>
    </source>
</evidence>
<dbReference type="Pfam" id="PF00173">
    <property type="entry name" value="Cyt-b5"/>
    <property type="match status" value="1"/>
</dbReference>
<dbReference type="PRINTS" id="PR00363">
    <property type="entry name" value="CYTOCHROMEB5"/>
</dbReference>
<dbReference type="OrthoDB" id="1925334at2759"/>
<evidence type="ECO:0000259" key="22">
    <source>
        <dbReference type="PROSITE" id="PS50255"/>
    </source>
</evidence>
<dbReference type="OMA" id="RKYVQHA"/>
<dbReference type="Pfam" id="PF01070">
    <property type="entry name" value="FMN_dh"/>
    <property type="match status" value="1"/>
</dbReference>
<evidence type="ECO:0000313" key="25">
    <source>
        <dbReference type="Proteomes" id="UP000092993"/>
    </source>
</evidence>
<evidence type="ECO:0000256" key="6">
    <source>
        <dbReference type="ARBA" id="ARBA00022617"/>
    </source>
</evidence>
<dbReference type="PANTHER" id="PTHR10578:SF148">
    <property type="entry name" value="L-LACTATE DEHYDROGENASE (CYTOCHROME)"/>
    <property type="match status" value="1"/>
</dbReference>
<comment type="catalytic activity">
    <reaction evidence="14">
        <text>(S)-lactate + 2 Fe(III)-[cytochrome c] = 2 Fe(II)-[cytochrome c] + pyruvate + 2 H(+)</text>
        <dbReference type="Rhea" id="RHEA:19909"/>
        <dbReference type="Rhea" id="RHEA-COMP:10350"/>
        <dbReference type="Rhea" id="RHEA-COMP:14399"/>
        <dbReference type="ChEBI" id="CHEBI:15361"/>
        <dbReference type="ChEBI" id="CHEBI:15378"/>
        <dbReference type="ChEBI" id="CHEBI:16651"/>
        <dbReference type="ChEBI" id="CHEBI:29033"/>
        <dbReference type="ChEBI" id="CHEBI:29034"/>
        <dbReference type="EC" id="1.1.2.3"/>
    </reaction>
    <physiologicalReaction direction="left-to-right" evidence="14">
        <dbReference type="Rhea" id="RHEA:19910"/>
    </physiologicalReaction>
</comment>
<dbReference type="InterPro" id="IPR008259">
    <property type="entry name" value="FMN_hydac_DH_AS"/>
</dbReference>
<keyword evidence="6" id="KW-0349">Heme</keyword>
<protein>
    <recommendedName>
        <fullName evidence="18">L-lactate dehydrogenase (cytochrome)</fullName>
        <ecNumber evidence="17">1.1.2.3</ecNumber>
    </recommendedName>
    <alternativeName>
        <fullName evidence="20">Cytochrome b2</fullName>
    </alternativeName>
    <alternativeName>
        <fullName evidence="19">Flavocytochrome b2</fullName>
    </alternativeName>
    <alternativeName>
        <fullName evidence="21">L-lactate ferricytochrome c oxidoreductase</fullName>
    </alternativeName>
</protein>
<dbReference type="GO" id="GO:0020037">
    <property type="term" value="F:heme binding"/>
    <property type="evidence" value="ECO:0007669"/>
    <property type="project" value="InterPro"/>
</dbReference>
<keyword evidence="25" id="KW-1185">Reference proteome</keyword>
<dbReference type="PANTHER" id="PTHR10578">
    <property type="entry name" value="S -2-HYDROXY-ACID OXIDASE-RELATED"/>
    <property type="match status" value="1"/>
</dbReference>
<keyword evidence="10" id="KW-0809">Transit peptide</keyword>
<evidence type="ECO:0000256" key="15">
    <source>
        <dbReference type="ARBA" id="ARBA00061137"/>
    </source>
</evidence>
<dbReference type="PROSITE" id="PS00557">
    <property type="entry name" value="FMN_HYDROXY_ACID_DH_1"/>
    <property type="match status" value="1"/>
</dbReference>
<evidence type="ECO:0000256" key="16">
    <source>
        <dbReference type="ARBA" id="ARBA00061589"/>
    </source>
</evidence>
<evidence type="ECO:0000256" key="17">
    <source>
        <dbReference type="ARBA" id="ARBA00066458"/>
    </source>
</evidence>
<name>A0A1C7LZJ7_GRIFR</name>
<dbReference type="InterPro" id="IPR013785">
    <property type="entry name" value="Aldolase_TIM"/>
</dbReference>
<organism evidence="24 25">
    <name type="scientific">Grifola frondosa</name>
    <name type="common">Maitake</name>
    <name type="synonym">Polyporus frondosus</name>
    <dbReference type="NCBI Taxonomy" id="5627"/>
    <lineage>
        <taxon>Eukaryota</taxon>
        <taxon>Fungi</taxon>
        <taxon>Dikarya</taxon>
        <taxon>Basidiomycota</taxon>
        <taxon>Agaricomycotina</taxon>
        <taxon>Agaricomycetes</taxon>
        <taxon>Polyporales</taxon>
        <taxon>Grifolaceae</taxon>
        <taxon>Grifola</taxon>
    </lineage>
</organism>
<dbReference type="Gene3D" id="3.10.120.10">
    <property type="entry name" value="Cytochrome b5-like heme/steroid binding domain"/>
    <property type="match status" value="1"/>
</dbReference>
<evidence type="ECO:0000256" key="2">
    <source>
        <dbReference type="ARBA" id="ARBA00001970"/>
    </source>
</evidence>
<feature type="domain" description="FMN hydroxy acid dehydrogenase" evidence="23">
    <location>
        <begin position="111"/>
        <end position="496"/>
    </location>
</feature>
<evidence type="ECO:0000256" key="14">
    <source>
        <dbReference type="ARBA" id="ARBA00052399"/>
    </source>
</evidence>
<dbReference type="EC" id="1.1.2.3" evidence="17"/>
<dbReference type="AlphaFoldDB" id="A0A1C7LZJ7"/>
<sequence>MSDIRVLTGPEVAAHSTPDSCWIIVHGSLTGKVYDVTEFLSEHPGGSKIILKYAGKDATEAYEPIHPPDAITTNLPLEKHLGAIDASTVVKVVKEVTAEDKRRAAMLEARPPLDNIINMHDFEVVARAVLPEKAWAYYSSASDDEITLRENRMAYQRISQNRVWFRPRILRDVSTLDWSTKILGQKSSLPVYISATALGKLGHPDGELTLTRAAANYGVIQMIATLASCSFDDILDAAAPGQIFFLQLPLFLSSSSSQSPMIRRYVNRDREITRKYVQHAEARGIKGLFITVDAPQLGRREKDMRMKFVDDDAGAEVQKGQDVKKDQGVARAISSFIDPSLSWKDIPWFQSITKMPIILKGIATAEDAILAYEAGVQGIVLSNHGGRQLDTSRSGIEVLVEVVAALRLRGYRPGPHFEIYVDGGVRRASDVLKAIALGAKAVGVGRPFLYAFCAYGQAGVEKAIQIFRDEFEMNMRLLGARTLDELVPEMVDASALSSHFVMTPQDNLFNSTYQPLAVAKFKESKL</sequence>
<keyword evidence="5" id="KW-0813">Transport</keyword>
<evidence type="ECO:0000256" key="11">
    <source>
        <dbReference type="ARBA" id="ARBA00023002"/>
    </source>
</evidence>
<accession>A0A1C7LZJ7</accession>
<feature type="domain" description="Cytochrome b5 heme-binding" evidence="22">
    <location>
        <begin position="4"/>
        <end position="85"/>
    </location>
</feature>
<keyword evidence="11" id="KW-0560">Oxidoreductase</keyword>
<evidence type="ECO:0000256" key="10">
    <source>
        <dbReference type="ARBA" id="ARBA00022946"/>
    </source>
</evidence>
<dbReference type="PROSITE" id="PS00191">
    <property type="entry name" value="CYTOCHROME_B5_1"/>
    <property type="match status" value="1"/>
</dbReference>
<dbReference type="FunFam" id="3.20.20.70:FF:000062">
    <property type="entry name" value="Cytochrome b2, mitochondrial, putative"/>
    <property type="match status" value="1"/>
</dbReference>
<dbReference type="InterPro" id="IPR000262">
    <property type="entry name" value="FMN-dep_DH"/>
</dbReference>
<reference evidence="24 25" key="1">
    <citation type="submission" date="2016-03" db="EMBL/GenBank/DDBJ databases">
        <title>Whole genome sequencing of Grifola frondosa 9006-11.</title>
        <authorList>
            <person name="Min B."/>
            <person name="Park H."/>
            <person name="Kim J.-G."/>
            <person name="Cho H."/>
            <person name="Oh Y.-L."/>
            <person name="Kong W.-S."/>
            <person name="Choi I.-G."/>
        </authorList>
    </citation>
    <scope>NUCLEOTIDE SEQUENCE [LARGE SCALE GENOMIC DNA]</scope>
    <source>
        <strain evidence="24 25">9006-11</strain>
    </source>
</reference>
<dbReference type="PROSITE" id="PS51349">
    <property type="entry name" value="FMN_HYDROXY_ACID_DH_2"/>
    <property type="match status" value="1"/>
</dbReference>
<evidence type="ECO:0000256" key="20">
    <source>
        <dbReference type="ARBA" id="ARBA00078774"/>
    </source>
</evidence>
<evidence type="ECO:0000256" key="7">
    <source>
        <dbReference type="ARBA" id="ARBA00022630"/>
    </source>
</evidence>
<keyword evidence="9" id="KW-0479">Metal-binding</keyword>
<comment type="cofactor">
    <cofactor evidence="2">
        <name>heme b</name>
        <dbReference type="ChEBI" id="CHEBI:60344"/>
    </cofactor>
</comment>
<evidence type="ECO:0000256" key="8">
    <source>
        <dbReference type="ARBA" id="ARBA00022643"/>
    </source>
</evidence>
<evidence type="ECO:0000256" key="9">
    <source>
        <dbReference type="ARBA" id="ARBA00022723"/>
    </source>
</evidence>
<comment type="similarity">
    <text evidence="16">In the N-terminal section; belongs to the cytochrome b5 family.</text>
</comment>
<dbReference type="InterPro" id="IPR001199">
    <property type="entry name" value="Cyt_B5-like_heme/steroid-bd"/>
</dbReference>
<evidence type="ECO:0000256" key="3">
    <source>
        <dbReference type="ARBA" id="ARBA00004569"/>
    </source>
</evidence>
<evidence type="ECO:0000256" key="5">
    <source>
        <dbReference type="ARBA" id="ARBA00022448"/>
    </source>
</evidence>
<comment type="similarity">
    <text evidence="15">In the C-terminal section; belongs to the FMN-dependent alpha-hydroxy acid dehydrogenase family.</text>
</comment>
<dbReference type="GO" id="GO:0046872">
    <property type="term" value="F:metal ion binding"/>
    <property type="evidence" value="ECO:0007669"/>
    <property type="project" value="UniProtKB-KW"/>
</dbReference>
<evidence type="ECO:0000256" key="12">
    <source>
        <dbReference type="ARBA" id="ARBA00023004"/>
    </source>
</evidence>
<gene>
    <name evidence="24" type="primary">CYB2_1</name>
    <name evidence="24" type="ORF">A0H81_10380</name>
</gene>
<dbReference type="InterPro" id="IPR018506">
    <property type="entry name" value="Cyt_B5_heme-BS"/>
</dbReference>
<dbReference type="InterPro" id="IPR037458">
    <property type="entry name" value="L-MDH/L-LDH_FMN-bd"/>
</dbReference>
<evidence type="ECO:0000256" key="4">
    <source>
        <dbReference type="ARBA" id="ARBA00011881"/>
    </source>
</evidence>
<dbReference type="GO" id="GO:0005758">
    <property type="term" value="C:mitochondrial intermembrane space"/>
    <property type="evidence" value="ECO:0007669"/>
    <property type="project" value="UniProtKB-SubCell"/>
</dbReference>
<evidence type="ECO:0000259" key="23">
    <source>
        <dbReference type="PROSITE" id="PS51349"/>
    </source>
</evidence>
<dbReference type="STRING" id="5627.A0A1C7LZJ7"/>
<dbReference type="Gene3D" id="3.20.20.70">
    <property type="entry name" value="Aldolase class I"/>
    <property type="match status" value="1"/>
</dbReference>
<comment type="cofactor">
    <cofactor evidence="1">
        <name>FMN</name>
        <dbReference type="ChEBI" id="CHEBI:58210"/>
    </cofactor>
</comment>
<evidence type="ECO:0000256" key="21">
    <source>
        <dbReference type="ARBA" id="ARBA00078938"/>
    </source>
</evidence>
<keyword evidence="7" id="KW-0285">Flavoprotein</keyword>
<dbReference type="SUPFAM" id="SSF55856">
    <property type="entry name" value="Cytochrome b5-like heme/steroid binding domain"/>
    <property type="match status" value="1"/>
</dbReference>